<gene>
    <name evidence="2" type="ORF">PGTUg99_031766</name>
</gene>
<evidence type="ECO:0000256" key="1">
    <source>
        <dbReference type="SAM" id="MobiDB-lite"/>
    </source>
</evidence>
<feature type="compositionally biased region" description="Polar residues" evidence="1">
    <location>
        <begin position="68"/>
        <end position="78"/>
    </location>
</feature>
<feature type="region of interest" description="Disordered" evidence="1">
    <location>
        <begin position="23"/>
        <end position="78"/>
    </location>
</feature>
<accession>A0A5B0PGX4</accession>
<proteinExistence type="predicted"/>
<dbReference type="EMBL" id="VDEP01000339">
    <property type="protein sequence ID" value="KAA1100877.1"/>
    <property type="molecule type" value="Genomic_DNA"/>
</dbReference>
<dbReference type="AlphaFoldDB" id="A0A5B0PGX4"/>
<evidence type="ECO:0000313" key="2">
    <source>
        <dbReference type="EMBL" id="KAA1100877.1"/>
    </source>
</evidence>
<reference evidence="2 3" key="1">
    <citation type="submission" date="2019-05" db="EMBL/GenBank/DDBJ databases">
        <title>Emergence of the Ug99 lineage of the wheat stem rust pathogen through somatic hybridization.</title>
        <authorList>
            <person name="Li F."/>
            <person name="Upadhyaya N.M."/>
            <person name="Sperschneider J."/>
            <person name="Matny O."/>
            <person name="Nguyen-Phuc H."/>
            <person name="Mago R."/>
            <person name="Raley C."/>
            <person name="Miller M.E."/>
            <person name="Silverstein K.A.T."/>
            <person name="Henningsen E."/>
            <person name="Hirsch C.D."/>
            <person name="Visser B."/>
            <person name="Pretorius Z.A."/>
            <person name="Steffenson B.J."/>
            <person name="Schwessinger B."/>
            <person name="Dodds P.N."/>
            <person name="Figueroa M."/>
        </authorList>
    </citation>
    <scope>NUCLEOTIDE SEQUENCE [LARGE SCALE GENOMIC DNA]</scope>
    <source>
        <strain evidence="2 3">Ug99</strain>
    </source>
</reference>
<protein>
    <submittedName>
        <fullName evidence="2">Uncharacterized protein</fullName>
    </submittedName>
</protein>
<evidence type="ECO:0000313" key="3">
    <source>
        <dbReference type="Proteomes" id="UP000325313"/>
    </source>
</evidence>
<comment type="caution">
    <text evidence="2">The sequence shown here is derived from an EMBL/GenBank/DDBJ whole genome shotgun (WGS) entry which is preliminary data.</text>
</comment>
<dbReference type="Proteomes" id="UP000325313">
    <property type="component" value="Unassembled WGS sequence"/>
</dbReference>
<name>A0A5B0PGX4_PUCGR</name>
<sequence>MAAKPAHFPTAQQETVLEESFDPNTADPALVQGYGSPPYDIFQPFHSSGRLGVETEHHHHHSSSSTSLLQHRNTQDQT</sequence>
<organism evidence="2 3">
    <name type="scientific">Puccinia graminis f. sp. tritici</name>
    <dbReference type="NCBI Taxonomy" id="56615"/>
    <lineage>
        <taxon>Eukaryota</taxon>
        <taxon>Fungi</taxon>
        <taxon>Dikarya</taxon>
        <taxon>Basidiomycota</taxon>
        <taxon>Pucciniomycotina</taxon>
        <taxon>Pucciniomycetes</taxon>
        <taxon>Pucciniales</taxon>
        <taxon>Pucciniaceae</taxon>
        <taxon>Puccinia</taxon>
    </lineage>
</organism>